<evidence type="ECO:0000313" key="7">
    <source>
        <dbReference type="EMBL" id="KAG7171407.1"/>
    </source>
</evidence>
<dbReference type="Proteomes" id="UP000747542">
    <property type="component" value="Unassembled WGS sequence"/>
</dbReference>
<dbReference type="GO" id="GO:0007156">
    <property type="term" value="P:homophilic cell adhesion via plasma membrane adhesion molecules"/>
    <property type="evidence" value="ECO:0007669"/>
    <property type="project" value="TreeGrafter"/>
</dbReference>
<dbReference type="InterPro" id="IPR003598">
    <property type="entry name" value="Ig_sub2"/>
</dbReference>
<dbReference type="GO" id="GO:0005886">
    <property type="term" value="C:plasma membrane"/>
    <property type="evidence" value="ECO:0007669"/>
    <property type="project" value="TreeGrafter"/>
</dbReference>
<dbReference type="SUPFAM" id="SSF48726">
    <property type="entry name" value="Immunoglobulin"/>
    <property type="match status" value="3"/>
</dbReference>
<dbReference type="PANTHER" id="PTHR45080:SF8">
    <property type="entry name" value="IG-LIKE DOMAIN-CONTAINING PROTEIN"/>
    <property type="match status" value="1"/>
</dbReference>
<evidence type="ECO:0000256" key="1">
    <source>
        <dbReference type="ARBA" id="ARBA00022729"/>
    </source>
</evidence>
<protein>
    <submittedName>
        <fullName evidence="7">Synaptogenesis protein syg-2-like 6</fullName>
    </submittedName>
</protein>
<feature type="domain" description="Ig-like" evidence="5">
    <location>
        <begin position="185"/>
        <end position="254"/>
    </location>
</feature>
<evidence type="ECO:0000256" key="4">
    <source>
        <dbReference type="ARBA" id="ARBA00023319"/>
    </source>
</evidence>
<dbReference type="PANTHER" id="PTHR45080">
    <property type="entry name" value="CONTACTIN 5"/>
    <property type="match status" value="1"/>
</dbReference>
<proteinExistence type="predicted"/>
<dbReference type="EMBL" id="JAHLQT010012219">
    <property type="protein sequence ID" value="KAG7171407.1"/>
    <property type="molecule type" value="Genomic_DNA"/>
</dbReference>
<keyword evidence="4" id="KW-0393">Immunoglobulin domain</keyword>
<keyword evidence="8" id="KW-1185">Reference proteome</keyword>
<evidence type="ECO:0000256" key="2">
    <source>
        <dbReference type="ARBA" id="ARBA00022737"/>
    </source>
</evidence>
<dbReference type="InterPro" id="IPR007110">
    <property type="entry name" value="Ig-like_dom"/>
</dbReference>
<dbReference type="InterPro" id="IPR013098">
    <property type="entry name" value="Ig_I-set"/>
</dbReference>
<dbReference type="InterPro" id="IPR036179">
    <property type="entry name" value="Ig-like_dom_sf"/>
</dbReference>
<accession>A0A8J5K6G2</accession>
<keyword evidence="3" id="KW-1015">Disulfide bond</keyword>
<keyword evidence="1" id="KW-0732">Signal</keyword>
<comment type="caution">
    <text evidence="7">The sequence shown here is derived from an EMBL/GenBank/DDBJ whole genome shotgun (WGS) entry which is preliminary data.</text>
</comment>
<feature type="domain" description="Fibronectin type-III" evidence="6">
    <location>
        <begin position="261"/>
        <end position="305"/>
    </location>
</feature>
<sequence length="305" mass="33134">SPVWVAKPPPEIDVYEGDDLVVNAEAAANPGPARYWWRRGEETLMGTGQELQLGRITRQHTGHYSVSAYSQRGSVNASFYLNVQYGPEKVQTGDRVMVEEGGRVSTQCSATGNPVPNLTWTRDPIYTHNSSGITLGSGVGVARLVIESATRSDTGVYFCHAHNVVASAPPAKTHVVVERSWTSVGGSGRLVCKVRAAPPPTFVWNSQGGLILMNSDKYTIHEPKVRNIVPHDYTKYHCTATNPHGSDSVVIVLNPPSRPHPPLNFTVSKVAGGEVWLSWTPNLDGGAPSGYTVKYRRSGSQEYKV</sequence>
<evidence type="ECO:0000256" key="3">
    <source>
        <dbReference type="ARBA" id="ARBA00023157"/>
    </source>
</evidence>
<evidence type="ECO:0000259" key="5">
    <source>
        <dbReference type="PROSITE" id="PS50835"/>
    </source>
</evidence>
<keyword evidence="2" id="KW-0677">Repeat</keyword>
<dbReference type="InterPro" id="IPR003599">
    <property type="entry name" value="Ig_sub"/>
</dbReference>
<dbReference type="Pfam" id="PF13927">
    <property type="entry name" value="Ig_3"/>
    <property type="match status" value="1"/>
</dbReference>
<dbReference type="PROSITE" id="PS50853">
    <property type="entry name" value="FN3"/>
    <property type="match status" value="1"/>
</dbReference>
<dbReference type="InterPro" id="IPR050958">
    <property type="entry name" value="Cell_Adh-Cytoskel_Orgn"/>
</dbReference>
<dbReference type="InterPro" id="IPR036116">
    <property type="entry name" value="FN3_sf"/>
</dbReference>
<dbReference type="SUPFAM" id="SSF49265">
    <property type="entry name" value="Fibronectin type III"/>
    <property type="match status" value="1"/>
</dbReference>
<organism evidence="7 8">
    <name type="scientific">Homarus americanus</name>
    <name type="common">American lobster</name>
    <dbReference type="NCBI Taxonomy" id="6706"/>
    <lineage>
        <taxon>Eukaryota</taxon>
        <taxon>Metazoa</taxon>
        <taxon>Ecdysozoa</taxon>
        <taxon>Arthropoda</taxon>
        <taxon>Crustacea</taxon>
        <taxon>Multicrustacea</taxon>
        <taxon>Malacostraca</taxon>
        <taxon>Eumalacostraca</taxon>
        <taxon>Eucarida</taxon>
        <taxon>Decapoda</taxon>
        <taxon>Pleocyemata</taxon>
        <taxon>Astacidea</taxon>
        <taxon>Nephropoidea</taxon>
        <taxon>Nephropidae</taxon>
        <taxon>Homarus</taxon>
    </lineage>
</organism>
<reference evidence="7" key="1">
    <citation type="journal article" date="2021" name="Sci. Adv.">
        <title>The American lobster genome reveals insights on longevity, neural, and immune adaptations.</title>
        <authorList>
            <person name="Polinski J.M."/>
            <person name="Zimin A.V."/>
            <person name="Clark K.F."/>
            <person name="Kohn A.B."/>
            <person name="Sadowski N."/>
            <person name="Timp W."/>
            <person name="Ptitsyn A."/>
            <person name="Khanna P."/>
            <person name="Romanova D.Y."/>
            <person name="Williams P."/>
            <person name="Greenwood S.J."/>
            <person name="Moroz L.L."/>
            <person name="Walt D.R."/>
            <person name="Bodnar A.G."/>
        </authorList>
    </citation>
    <scope>NUCLEOTIDE SEQUENCE</scope>
    <source>
        <strain evidence="7">GMGI-L3</strain>
    </source>
</reference>
<dbReference type="CDD" id="cd00063">
    <property type="entry name" value="FN3"/>
    <property type="match status" value="1"/>
</dbReference>
<evidence type="ECO:0000313" key="8">
    <source>
        <dbReference type="Proteomes" id="UP000747542"/>
    </source>
</evidence>
<feature type="domain" description="Ig-like" evidence="5">
    <location>
        <begin position="87"/>
        <end position="176"/>
    </location>
</feature>
<name>A0A8J5K6G2_HOMAM</name>
<dbReference type="Gene3D" id="2.60.40.10">
    <property type="entry name" value="Immunoglobulins"/>
    <property type="match status" value="4"/>
</dbReference>
<gene>
    <name evidence="7" type="primary">Syg2-L6</name>
    <name evidence="7" type="ORF">Hamer_G021158</name>
</gene>
<dbReference type="GO" id="GO:0009653">
    <property type="term" value="P:anatomical structure morphogenesis"/>
    <property type="evidence" value="ECO:0007669"/>
    <property type="project" value="UniProtKB-ARBA"/>
</dbReference>
<dbReference type="PROSITE" id="PS50835">
    <property type="entry name" value="IG_LIKE"/>
    <property type="match status" value="2"/>
</dbReference>
<evidence type="ECO:0000259" key="6">
    <source>
        <dbReference type="PROSITE" id="PS50853"/>
    </source>
</evidence>
<dbReference type="GO" id="GO:0030154">
    <property type="term" value="P:cell differentiation"/>
    <property type="evidence" value="ECO:0007669"/>
    <property type="project" value="UniProtKB-ARBA"/>
</dbReference>
<dbReference type="AlphaFoldDB" id="A0A8J5K6G2"/>
<dbReference type="SMART" id="SM00408">
    <property type="entry name" value="IGc2"/>
    <property type="match status" value="3"/>
</dbReference>
<dbReference type="SMART" id="SM00409">
    <property type="entry name" value="IG"/>
    <property type="match status" value="3"/>
</dbReference>
<dbReference type="InterPro" id="IPR003961">
    <property type="entry name" value="FN3_dom"/>
</dbReference>
<feature type="non-terminal residue" evidence="7">
    <location>
        <position position="1"/>
    </location>
</feature>
<dbReference type="Pfam" id="PF07679">
    <property type="entry name" value="I-set"/>
    <property type="match status" value="1"/>
</dbReference>
<dbReference type="InterPro" id="IPR013783">
    <property type="entry name" value="Ig-like_fold"/>
</dbReference>
<feature type="non-terminal residue" evidence="7">
    <location>
        <position position="305"/>
    </location>
</feature>